<evidence type="ECO:0000256" key="1">
    <source>
        <dbReference type="SAM" id="MobiDB-lite"/>
    </source>
</evidence>
<proteinExistence type="predicted"/>
<dbReference type="RefSeq" id="WP_214420307.1">
    <property type="nucleotide sequence ID" value="NZ_CP075546.1"/>
</dbReference>
<feature type="compositionally biased region" description="Basic and acidic residues" evidence="1">
    <location>
        <begin position="33"/>
        <end position="45"/>
    </location>
</feature>
<dbReference type="KEGG" id="mrtj:KHC33_03055"/>
<gene>
    <name evidence="2" type="ORF">KHC33_03055</name>
</gene>
<evidence type="ECO:0000313" key="2">
    <source>
        <dbReference type="EMBL" id="QVV89513.1"/>
    </source>
</evidence>
<dbReference type="EMBL" id="CP075546">
    <property type="protein sequence ID" value="QVV89513.1"/>
    <property type="molecule type" value="Genomic_DNA"/>
</dbReference>
<dbReference type="AlphaFoldDB" id="A0A8E7B1U6"/>
<evidence type="ECO:0000313" key="3">
    <source>
        <dbReference type="Proteomes" id="UP000680656"/>
    </source>
</evidence>
<reference evidence="2 3" key="1">
    <citation type="submission" date="2021-05" db="EMBL/GenBank/DDBJ databases">
        <title>A novel Methanospirillum isolate from a pyrite-forming mixed culture.</title>
        <authorList>
            <person name="Bunk B."/>
            <person name="Sproer C."/>
            <person name="Spring S."/>
            <person name="Pester M."/>
        </authorList>
    </citation>
    <scope>NUCLEOTIDE SEQUENCE [LARGE SCALE GENOMIC DNA]</scope>
    <source>
        <strain evidence="2 3">J.3.6.1-F.2.7.3</strain>
    </source>
</reference>
<name>A0A8E7B1U6_9EURY</name>
<dbReference type="GeneID" id="65566553"/>
<dbReference type="Proteomes" id="UP000680656">
    <property type="component" value="Chromosome"/>
</dbReference>
<keyword evidence="3" id="KW-1185">Reference proteome</keyword>
<sequence>MTGTTCKKNLLFTIGQRIHNISGSYLKEPNPGHIREDDHEDKDDNQPFVETGMTNATADVHTIRTMVFFAYPTRMISEAILMMNAWGAGHTII</sequence>
<feature type="region of interest" description="Disordered" evidence="1">
    <location>
        <begin position="25"/>
        <end position="46"/>
    </location>
</feature>
<protein>
    <submittedName>
        <fullName evidence="2">Uncharacterized protein</fullName>
    </submittedName>
</protein>
<accession>A0A8E7B1U6</accession>
<organism evidence="2 3">
    <name type="scientific">Methanospirillum purgamenti</name>
    <dbReference type="NCBI Taxonomy" id="2834276"/>
    <lineage>
        <taxon>Archaea</taxon>
        <taxon>Methanobacteriati</taxon>
        <taxon>Methanobacteriota</taxon>
        <taxon>Stenosarchaea group</taxon>
        <taxon>Methanomicrobia</taxon>
        <taxon>Methanomicrobiales</taxon>
        <taxon>Methanospirillaceae</taxon>
        <taxon>Methanospirillum</taxon>
    </lineage>
</organism>